<dbReference type="PROSITE" id="PS51123">
    <property type="entry name" value="OMPA_2"/>
    <property type="match status" value="1"/>
</dbReference>
<dbReference type="Gene3D" id="3.30.1330.60">
    <property type="entry name" value="OmpA-like domain"/>
    <property type="match status" value="1"/>
</dbReference>
<dbReference type="EMBL" id="JBBJCI010000298">
    <property type="protein sequence ID" value="KAK7235083.1"/>
    <property type="molecule type" value="Genomic_DNA"/>
</dbReference>
<feature type="compositionally biased region" description="Basic and acidic residues" evidence="1">
    <location>
        <begin position="39"/>
        <end position="59"/>
    </location>
</feature>
<reference evidence="3 4" key="1">
    <citation type="submission" date="2024-03" db="EMBL/GenBank/DDBJ databases">
        <title>Aureococcus anophagefferens CCMP1851 and Kratosvirus quantuckense: Draft genome of a second virus-susceptible host strain in the model system.</title>
        <authorList>
            <person name="Chase E."/>
            <person name="Truchon A.R."/>
            <person name="Schepens W."/>
            <person name="Wilhelm S.W."/>
        </authorList>
    </citation>
    <scope>NUCLEOTIDE SEQUENCE [LARGE SCALE GENOMIC DNA]</scope>
    <source>
        <strain evidence="3 4">CCMP1851</strain>
    </source>
</reference>
<sequence>MADVGRPVTILFEREVGAPPPRRRPPPAPAPPALADAAAARREAQAAARREADAARREAQAAAAREAEAAAAAARGRPARRAFRRAPKASVAAGATAAGAATAASSGGVASRWEALQAEHRSHQADKLEQQKTAISAGVRDKFRSLELKHVRSRVAYFNRLFAGAIEKATKETKIMAQGDRALAAAAGRAPRRGAAQRRGAASGAPRPAIENVAAHPDELKIAMSRAPRGTKHVYALVDVSKLEEESAASPARARSGRSYERPLHFTAPGRYAVLTKAVPLPRPGQTLASFEQRAAVARRRARSQRASGFGQRARRRRRRGSLGPRRRLRDPRALRDGAGRRPYGLAREWRDKVAARPAARGAPATERAQRQGDAAAAAAATVEGLAFAEAGGGDVVALGAAGDGVFGGGRERVELGAVEPDAFFAACDADLEPVYEPADGEAPLLESKIATAVYELGESPPVLQHEDHAGELRFVRPADAAARALACSKCGRSDDKLYARGDFAICRRCALEGAGVMVDAGARRMWFSQMIQFVGSRAIPLPKSQPLLAQILKVLQAHPGIAVRFEGHVNSKCGLDCDGSGGCPNGSSMCVKCPGGAMGLSTARADAVKQFILACGIEPDRVYAQGFAGTRRLTGDVIDETVGHVNRRVEVHTLLA</sequence>
<organism evidence="3 4">
    <name type="scientific">Aureococcus anophagefferens</name>
    <name type="common">Harmful bloom alga</name>
    <dbReference type="NCBI Taxonomy" id="44056"/>
    <lineage>
        <taxon>Eukaryota</taxon>
        <taxon>Sar</taxon>
        <taxon>Stramenopiles</taxon>
        <taxon>Ochrophyta</taxon>
        <taxon>Pelagophyceae</taxon>
        <taxon>Pelagomonadales</taxon>
        <taxon>Pelagomonadaceae</taxon>
        <taxon>Aureococcus</taxon>
    </lineage>
</organism>
<dbReference type="InterPro" id="IPR006665">
    <property type="entry name" value="OmpA-like"/>
</dbReference>
<evidence type="ECO:0000259" key="2">
    <source>
        <dbReference type="PROSITE" id="PS51123"/>
    </source>
</evidence>
<feature type="region of interest" description="Disordered" evidence="1">
    <location>
        <begin position="187"/>
        <end position="206"/>
    </location>
</feature>
<feature type="compositionally biased region" description="Low complexity" evidence="1">
    <location>
        <begin position="60"/>
        <end position="76"/>
    </location>
</feature>
<proteinExistence type="predicted"/>
<feature type="compositionally biased region" description="Basic residues" evidence="1">
    <location>
        <begin position="313"/>
        <end position="330"/>
    </location>
</feature>
<evidence type="ECO:0000256" key="1">
    <source>
        <dbReference type="SAM" id="MobiDB-lite"/>
    </source>
</evidence>
<comment type="caution">
    <text evidence="3">The sequence shown here is derived from an EMBL/GenBank/DDBJ whole genome shotgun (WGS) entry which is preliminary data.</text>
</comment>
<feature type="region of interest" description="Disordered" evidence="1">
    <location>
        <begin position="1"/>
        <end position="85"/>
    </location>
</feature>
<dbReference type="SUPFAM" id="SSF103088">
    <property type="entry name" value="OmpA-like"/>
    <property type="match status" value="1"/>
</dbReference>
<evidence type="ECO:0000313" key="3">
    <source>
        <dbReference type="EMBL" id="KAK7235083.1"/>
    </source>
</evidence>
<feature type="compositionally biased region" description="Basic and acidic residues" evidence="1">
    <location>
        <begin position="331"/>
        <end position="340"/>
    </location>
</feature>
<accession>A0ABR1FPH8</accession>
<feature type="domain" description="OmpA-like" evidence="2">
    <location>
        <begin position="521"/>
        <end position="657"/>
    </location>
</feature>
<gene>
    <name evidence="3" type="ORF">SO694_00140078</name>
</gene>
<protein>
    <recommendedName>
        <fullName evidence="2">OmpA-like domain-containing protein</fullName>
    </recommendedName>
</protein>
<dbReference type="InterPro" id="IPR036737">
    <property type="entry name" value="OmpA-like_sf"/>
</dbReference>
<dbReference type="Proteomes" id="UP001363151">
    <property type="component" value="Unassembled WGS sequence"/>
</dbReference>
<feature type="region of interest" description="Disordered" evidence="1">
    <location>
        <begin position="293"/>
        <end position="342"/>
    </location>
</feature>
<keyword evidence="4" id="KW-1185">Reference proteome</keyword>
<feature type="compositionally biased region" description="Low complexity" evidence="1">
    <location>
        <begin position="197"/>
        <end position="206"/>
    </location>
</feature>
<evidence type="ECO:0000313" key="4">
    <source>
        <dbReference type="Proteomes" id="UP001363151"/>
    </source>
</evidence>
<name>A0ABR1FPH8_AURAN</name>